<sequence>PLEKRPDDRKGEFLVRTRGDLIPTNDIRPTISRTWLLPLRGSPATAGSCICQFSPIMNVRAVLITADPPSVLYGQE</sequence>
<reference evidence="1 2" key="1">
    <citation type="journal article" date="2023" name="Sci. Data">
        <title>Genome assembly of the Korean intertidal mud-creeper Batillaria attramentaria.</title>
        <authorList>
            <person name="Patra A.K."/>
            <person name="Ho P.T."/>
            <person name="Jun S."/>
            <person name="Lee S.J."/>
            <person name="Kim Y."/>
            <person name="Won Y.J."/>
        </authorList>
    </citation>
    <scope>NUCLEOTIDE SEQUENCE [LARGE SCALE GENOMIC DNA]</scope>
    <source>
        <strain evidence="1">Wonlab-2016</strain>
    </source>
</reference>
<evidence type="ECO:0000313" key="1">
    <source>
        <dbReference type="EMBL" id="KAK7508299.1"/>
    </source>
</evidence>
<accession>A0ABD0MA02</accession>
<proteinExistence type="predicted"/>
<gene>
    <name evidence="1" type="ORF">BaRGS_00000538</name>
</gene>
<dbReference type="Proteomes" id="UP001519460">
    <property type="component" value="Unassembled WGS sequence"/>
</dbReference>
<feature type="non-terminal residue" evidence="1">
    <location>
        <position position="1"/>
    </location>
</feature>
<protein>
    <submittedName>
        <fullName evidence="1">Uncharacterized protein</fullName>
    </submittedName>
</protein>
<evidence type="ECO:0000313" key="2">
    <source>
        <dbReference type="Proteomes" id="UP001519460"/>
    </source>
</evidence>
<dbReference type="EMBL" id="JACVVK020000002">
    <property type="protein sequence ID" value="KAK7508299.1"/>
    <property type="molecule type" value="Genomic_DNA"/>
</dbReference>
<keyword evidence="2" id="KW-1185">Reference proteome</keyword>
<comment type="caution">
    <text evidence="1">The sequence shown here is derived from an EMBL/GenBank/DDBJ whole genome shotgun (WGS) entry which is preliminary data.</text>
</comment>
<dbReference type="AlphaFoldDB" id="A0ABD0MA02"/>
<organism evidence="1 2">
    <name type="scientific">Batillaria attramentaria</name>
    <dbReference type="NCBI Taxonomy" id="370345"/>
    <lineage>
        <taxon>Eukaryota</taxon>
        <taxon>Metazoa</taxon>
        <taxon>Spiralia</taxon>
        <taxon>Lophotrochozoa</taxon>
        <taxon>Mollusca</taxon>
        <taxon>Gastropoda</taxon>
        <taxon>Caenogastropoda</taxon>
        <taxon>Sorbeoconcha</taxon>
        <taxon>Cerithioidea</taxon>
        <taxon>Batillariidae</taxon>
        <taxon>Batillaria</taxon>
    </lineage>
</organism>
<name>A0ABD0MA02_9CAEN</name>